<evidence type="ECO:0000256" key="1">
    <source>
        <dbReference type="SAM" id="MobiDB-lite"/>
    </source>
</evidence>
<feature type="compositionally biased region" description="Gly residues" evidence="1">
    <location>
        <begin position="88"/>
        <end position="99"/>
    </location>
</feature>
<name>A0A402AWF7_9CHLR</name>
<evidence type="ECO:0008006" key="5">
    <source>
        <dbReference type="Google" id="ProtNLM"/>
    </source>
</evidence>
<evidence type="ECO:0000313" key="3">
    <source>
        <dbReference type="EMBL" id="GCE23480.1"/>
    </source>
</evidence>
<feature type="compositionally biased region" description="Low complexity" evidence="1">
    <location>
        <begin position="48"/>
        <end position="57"/>
    </location>
</feature>
<gene>
    <name evidence="3" type="ORF">KDK_72800</name>
</gene>
<dbReference type="AlphaFoldDB" id="A0A402AWF7"/>
<feature type="region of interest" description="Disordered" evidence="1">
    <location>
        <begin position="48"/>
        <end position="146"/>
    </location>
</feature>
<reference evidence="4" key="1">
    <citation type="submission" date="2018-12" db="EMBL/GenBank/DDBJ databases">
        <title>Tengunoibacter tsumagoiensis gen. nov., sp. nov., Dictyobacter kobayashii sp. nov., D. alpinus sp. nov., and D. joshuensis sp. nov. and description of Dictyobacteraceae fam. nov. within the order Ktedonobacterales isolated from Tengu-no-mugimeshi.</title>
        <authorList>
            <person name="Wang C.M."/>
            <person name="Zheng Y."/>
            <person name="Sakai Y."/>
            <person name="Toyoda A."/>
            <person name="Minakuchi Y."/>
            <person name="Abe K."/>
            <person name="Yokota A."/>
            <person name="Yabe S."/>
        </authorList>
    </citation>
    <scope>NUCLEOTIDE SEQUENCE [LARGE SCALE GENOMIC DNA]</scope>
    <source>
        <strain evidence="4">Uno11</strain>
    </source>
</reference>
<feature type="signal peptide" evidence="2">
    <location>
        <begin position="1"/>
        <end position="25"/>
    </location>
</feature>
<evidence type="ECO:0000256" key="2">
    <source>
        <dbReference type="SAM" id="SignalP"/>
    </source>
</evidence>
<organism evidence="3 4">
    <name type="scientific">Dictyobacter kobayashii</name>
    <dbReference type="NCBI Taxonomy" id="2014872"/>
    <lineage>
        <taxon>Bacteria</taxon>
        <taxon>Bacillati</taxon>
        <taxon>Chloroflexota</taxon>
        <taxon>Ktedonobacteria</taxon>
        <taxon>Ktedonobacterales</taxon>
        <taxon>Dictyobacteraceae</taxon>
        <taxon>Dictyobacter</taxon>
    </lineage>
</organism>
<feature type="compositionally biased region" description="Gly residues" evidence="1">
    <location>
        <begin position="107"/>
        <end position="133"/>
    </location>
</feature>
<keyword evidence="2" id="KW-0732">Signal</keyword>
<proteinExistence type="predicted"/>
<dbReference type="EMBL" id="BIFS01000002">
    <property type="protein sequence ID" value="GCE23480.1"/>
    <property type="molecule type" value="Genomic_DNA"/>
</dbReference>
<accession>A0A402AWF7</accession>
<dbReference type="RefSeq" id="WP_126556912.1">
    <property type="nucleotide sequence ID" value="NZ_BIFS01000002.1"/>
</dbReference>
<feature type="compositionally biased region" description="Polar residues" evidence="1">
    <location>
        <begin position="58"/>
        <end position="76"/>
    </location>
</feature>
<dbReference type="Proteomes" id="UP000287188">
    <property type="component" value="Unassembled WGS sequence"/>
</dbReference>
<sequence>MKNKILRLLLTAFFAVSIASVFLLADNATTQAQTNAVNPGGGNVGTLTPTATCTTNTGSHQQPTDTQGNHQQPTDTHGNHHQPVPAGAGAGVGNAGGNVSGQSSVGSAGGNVSGQGGVGSAGGGNNGQGGVGNPGRSVSGQSNCGAGIKVDRPVPTQCGGESCNGLDPTQLKCNLAGITTKTLTVTDYEGYVIGTVANVHSSSCNANWTEATITSTRATGVAIMDITKNAQQQTEYTCFPGTDYSVNQNVNCPSSTSNAAYYNGSTGWPAVSNMLAGPNVINACAFFTDLDQVRYQACINNQ</sequence>
<evidence type="ECO:0000313" key="4">
    <source>
        <dbReference type="Proteomes" id="UP000287188"/>
    </source>
</evidence>
<comment type="caution">
    <text evidence="3">The sequence shown here is derived from an EMBL/GenBank/DDBJ whole genome shotgun (WGS) entry which is preliminary data.</text>
</comment>
<protein>
    <recommendedName>
        <fullName evidence="5">SRCR domain-containing protein</fullName>
    </recommendedName>
</protein>
<feature type="chain" id="PRO_5019247123" description="SRCR domain-containing protein" evidence="2">
    <location>
        <begin position="26"/>
        <end position="302"/>
    </location>
</feature>
<keyword evidence="4" id="KW-1185">Reference proteome</keyword>